<dbReference type="PANTHER" id="PTHR47414:SF1">
    <property type="entry name" value="PEPTIDYL-PROLYL CIS-TRANS ISOMERASE FKBP20-2, CHLOROPLASTIC"/>
    <property type="match status" value="1"/>
</dbReference>
<dbReference type="EMBL" id="JAVXUO010000204">
    <property type="protein sequence ID" value="KAK2994454.1"/>
    <property type="molecule type" value="Genomic_DNA"/>
</dbReference>
<comment type="caution">
    <text evidence="1">The sequence shown here is derived from an EMBL/GenBank/DDBJ whole genome shotgun (WGS) entry which is preliminary data.</text>
</comment>
<name>A0AA88UR81_9ASTE</name>
<feature type="non-terminal residue" evidence="1">
    <location>
        <position position="115"/>
    </location>
</feature>
<proteinExistence type="predicted"/>
<keyword evidence="2" id="KW-1185">Reference proteome</keyword>
<reference evidence="1" key="1">
    <citation type="submission" date="2022-12" db="EMBL/GenBank/DDBJ databases">
        <title>Draft genome assemblies for two species of Escallonia (Escalloniales).</title>
        <authorList>
            <person name="Chanderbali A."/>
            <person name="Dervinis C."/>
            <person name="Anghel I."/>
            <person name="Soltis D."/>
            <person name="Soltis P."/>
            <person name="Zapata F."/>
        </authorList>
    </citation>
    <scope>NUCLEOTIDE SEQUENCE</scope>
    <source>
        <strain evidence="1">UCBG92.1500</strain>
        <tissue evidence="1">Leaf</tissue>
    </source>
</reference>
<dbReference type="InterPro" id="IPR044239">
    <property type="entry name" value="FKBP20-2-like"/>
</dbReference>
<evidence type="ECO:0000313" key="2">
    <source>
        <dbReference type="Proteomes" id="UP001187471"/>
    </source>
</evidence>
<evidence type="ECO:0000313" key="1">
    <source>
        <dbReference type="EMBL" id="KAK2994454.1"/>
    </source>
</evidence>
<accession>A0AA88UR81</accession>
<organism evidence="1 2">
    <name type="scientific">Escallonia rubra</name>
    <dbReference type="NCBI Taxonomy" id="112253"/>
    <lineage>
        <taxon>Eukaryota</taxon>
        <taxon>Viridiplantae</taxon>
        <taxon>Streptophyta</taxon>
        <taxon>Embryophyta</taxon>
        <taxon>Tracheophyta</taxon>
        <taxon>Spermatophyta</taxon>
        <taxon>Magnoliopsida</taxon>
        <taxon>eudicotyledons</taxon>
        <taxon>Gunneridae</taxon>
        <taxon>Pentapetalae</taxon>
        <taxon>asterids</taxon>
        <taxon>campanulids</taxon>
        <taxon>Escalloniales</taxon>
        <taxon>Escalloniaceae</taxon>
        <taxon>Escallonia</taxon>
    </lineage>
</organism>
<dbReference type="PANTHER" id="PTHR47414">
    <property type="entry name" value="PEPTIDYL-PROLYL CIS-TRANS ISOMERASE FKBP20-2, CHLOROPLASTIC"/>
    <property type="match status" value="1"/>
</dbReference>
<gene>
    <name evidence="1" type="ORF">RJ640_000913</name>
</gene>
<sequence>MGRADNCGSSASINFPLVYLLRINILGTAREQNGYVSPYNEKLRQKQLFLLLCSSGFKNQYDEKHLLEQNKWVQRVNNAPEDFPSFVQEGIEVKVVASENFVKRDSGLIYRDFEV</sequence>
<protein>
    <submittedName>
        <fullName evidence="1">Uncharacterized protein</fullName>
    </submittedName>
</protein>
<dbReference type="Proteomes" id="UP001187471">
    <property type="component" value="Unassembled WGS sequence"/>
</dbReference>
<dbReference type="AlphaFoldDB" id="A0AA88UR81"/>